<proteinExistence type="predicted"/>
<dbReference type="VEuPathDB" id="FungiDB:RhiirFUN_016193"/>
<dbReference type="VEuPathDB" id="FungiDB:RhiirA1_467921"/>
<dbReference type="PANTHER" id="PTHR46880:SF5">
    <property type="entry name" value="DUF4371 DOMAIN-CONTAINING PROTEIN"/>
    <property type="match status" value="1"/>
</dbReference>
<comment type="caution">
    <text evidence="1">The sequence shown here is derived from an EMBL/GenBank/DDBJ whole genome shotgun (WGS) entry which is preliminary data.</text>
</comment>
<organism evidence="1 2">
    <name type="scientific">Rhizophagus irregularis</name>
    <dbReference type="NCBI Taxonomy" id="588596"/>
    <lineage>
        <taxon>Eukaryota</taxon>
        <taxon>Fungi</taxon>
        <taxon>Fungi incertae sedis</taxon>
        <taxon>Mucoromycota</taxon>
        <taxon>Glomeromycotina</taxon>
        <taxon>Glomeromycetes</taxon>
        <taxon>Glomerales</taxon>
        <taxon>Glomeraceae</taxon>
        <taxon>Rhizophagus</taxon>
    </lineage>
</organism>
<dbReference type="EMBL" id="LLXL01000458">
    <property type="protein sequence ID" value="PKK72142.1"/>
    <property type="molecule type" value="Genomic_DNA"/>
</dbReference>
<name>A0A2N1NE11_9GLOM</name>
<reference evidence="1 2" key="2">
    <citation type="submission" date="2017-10" db="EMBL/GenBank/DDBJ databases">
        <title>Extensive intraspecific genome diversity in a model arbuscular mycorrhizal fungus.</title>
        <authorList>
            <person name="Chen E.C.H."/>
            <person name="Morin E."/>
            <person name="Baudet D."/>
            <person name="Noel J."/>
            <person name="Ndikumana S."/>
            <person name="Charron P."/>
            <person name="St-Onge C."/>
            <person name="Giorgi J."/>
            <person name="Grigoriev I.V."/>
            <person name="Roux C."/>
            <person name="Martin F.M."/>
            <person name="Corradi N."/>
        </authorList>
    </citation>
    <scope>NUCLEOTIDE SEQUENCE [LARGE SCALE GENOMIC DNA]</scope>
    <source>
        <strain evidence="1 2">C2</strain>
    </source>
</reference>
<evidence type="ECO:0000313" key="2">
    <source>
        <dbReference type="Proteomes" id="UP000233469"/>
    </source>
</evidence>
<gene>
    <name evidence="1" type="ORF">RhiirC2_777555</name>
</gene>
<sequence>MSLEDNYVFVNGKSAPFADAYLTQSKDIIRFGFDFISIQKINYECKKNNDAVNDAKQKKMKGRLSDLNFGPELWNGTVPGLEFWSGTLEWNNPGCYGMTSQGKPSSQLIIPLSNATVERIFLHQNLIKTKSRNKLCTKNLNRQLMILINGPDIEDFDFEKAYDNWINLKARRIQNIKEHIKNFFAHILLNLISGFKNGNAEEGDVKAT</sequence>
<dbReference type="AlphaFoldDB" id="A0A2N1NE11"/>
<evidence type="ECO:0000313" key="1">
    <source>
        <dbReference type="EMBL" id="PKK72142.1"/>
    </source>
</evidence>
<accession>A0A2N1NE11</accession>
<dbReference type="Proteomes" id="UP000233469">
    <property type="component" value="Unassembled WGS sequence"/>
</dbReference>
<reference evidence="1 2" key="1">
    <citation type="submission" date="2016-04" db="EMBL/GenBank/DDBJ databases">
        <title>Genome analyses suggest a sexual origin of heterokaryosis in a supposedly ancient asexual fungus.</title>
        <authorList>
            <person name="Ropars J."/>
            <person name="Sedzielewska K."/>
            <person name="Noel J."/>
            <person name="Charron P."/>
            <person name="Farinelli L."/>
            <person name="Marton T."/>
            <person name="Kruger M."/>
            <person name="Pelin A."/>
            <person name="Brachmann A."/>
            <person name="Corradi N."/>
        </authorList>
    </citation>
    <scope>NUCLEOTIDE SEQUENCE [LARGE SCALE GENOMIC DNA]</scope>
    <source>
        <strain evidence="1 2">C2</strain>
    </source>
</reference>
<dbReference type="VEuPathDB" id="FungiDB:FUN_010926"/>
<dbReference type="PANTHER" id="PTHR46880">
    <property type="entry name" value="RAS-ASSOCIATING DOMAIN-CONTAINING PROTEIN"/>
    <property type="match status" value="1"/>
</dbReference>
<protein>
    <submittedName>
        <fullName evidence="1">Uncharacterized protein</fullName>
    </submittedName>
</protein>